<dbReference type="SUPFAM" id="SSF52540">
    <property type="entry name" value="P-loop containing nucleoside triphosphate hydrolases"/>
    <property type="match status" value="1"/>
</dbReference>
<comment type="caution">
    <text evidence="2">The sequence shown here is derived from an EMBL/GenBank/DDBJ whole genome shotgun (WGS) entry which is preliminary data.</text>
</comment>
<dbReference type="GO" id="GO:0016740">
    <property type="term" value="F:transferase activity"/>
    <property type="evidence" value="ECO:0007669"/>
    <property type="project" value="UniProtKB-KW"/>
</dbReference>
<proteinExistence type="predicted"/>
<dbReference type="AlphaFoldDB" id="A0A8I0EVK3"/>
<evidence type="ECO:0000256" key="1">
    <source>
        <dbReference type="SAM" id="Coils"/>
    </source>
</evidence>
<dbReference type="EMBL" id="JACTVM010000002">
    <property type="protein sequence ID" value="MBC9226413.1"/>
    <property type="molecule type" value="Genomic_DNA"/>
</dbReference>
<evidence type="ECO:0000313" key="2">
    <source>
        <dbReference type="EMBL" id="MBC9226413.1"/>
    </source>
</evidence>
<evidence type="ECO:0000313" key="3">
    <source>
        <dbReference type="Proteomes" id="UP000620591"/>
    </source>
</evidence>
<dbReference type="Pfam" id="PF13469">
    <property type="entry name" value="Sulfotransfer_3"/>
    <property type="match status" value="1"/>
</dbReference>
<reference evidence="2" key="1">
    <citation type="submission" date="2020-09" db="EMBL/GenBank/DDBJ databases">
        <title>Novel species in genus Aeromicrobium.</title>
        <authorList>
            <person name="Zhang G."/>
        </authorList>
    </citation>
    <scope>NUCLEOTIDE SEQUENCE</scope>
    <source>
        <strain evidence="2">Zg-636</strain>
    </source>
</reference>
<dbReference type="Proteomes" id="UP000620591">
    <property type="component" value="Unassembled WGS sequence"/>
</dbReference>
<name>A0A8I0EVK3_9ACTN</name>
<keyword evidence="1" id="KW-0175">Coiled coil</keyword>
<dbReference type="RefSeq" id="WP_187769276.1">
    <property type="nucleotide sequence ID" value="NZ_JACTVM010000002.1"/>
</dbReference>
<gene>
    <name evidence="2" type="ORF">IBG24_08800</name>
</gene>
<protein>
    <submittedName>
        <fullName evidence="2">Sulfotransferase</fullName>
    </submittedName>
</protein>
<feature type="coiled-coil region" evidence="1">
    <location>
        <begin position="14"/>
        <end position="48"/>
    </location>
</feature>
<accession>A0A8I0EVK3</accession>
<keyword evidence="2" id="KW-0808">Transferase</keyword>
<dbReference type="InterPro" id="IPR027417">
    <property type="entry name" value="P-loop_NTPase"/>
</dbReference>
<organism evidence="2 3">
    <name type="scientific">Aeromicrobium senzhongii</name>
    <dbReference type="NCBI Taxonomy" id="2663859"/>
    <lineage>
        <taxon>Bacteria</taxon>
        <taxon>Bacillati</taxon>
        <taxon>Actinomycetota</taxon>
        <taxon>Actinomycetes</taxon>
        <taxon>Propionibacteriales</taxon>
        <taxon>Nocardioidaceae</taxon>
        <taxon>Aeromicrobium</taxon>
    </lineage>
</organism>
<sequence length="262" mass="30692">MPLAKDVALKVPAVRRLKEDRDALRTEVTQLTRETEKLRRQLILERDETSYDYVFIVTYGRTGSTLLQGLLNSIPGYLIRGENDGALEWMFESHRRMNKRIGTKQGSQPVNPWFGLDNYSPQEAADSIRRHLQQVFIKPEPDTRVTGFKEIRWWRRDLVETLEFARQVFPGARFVLNTRNPEDVARSKWWAKYERDEALAKIADYDARLERAHRELGDLTYPLHYDDYVADPGVFEGLFTWLGESFDREQVDRVMATRHSVG</sequence>
<dbReference type="Gene3D" id="3.40.50.300">
    <property type="entry name" value="P-loop containing nucleotide triphosphate hydrolases"/>
    <property type="match status" value="1"/>
</dbReference>